<dbReference type="InterPro" id="IPR036116">
    <property type="entry name" value="FN3_sf"/>
</dbReference>
<evidence type="ECO:0000256" key="1">
    <source>
        <dbReference type="SAM" id="MobiDB-lite"/>
    </source>
</evidence>
<accession>X1IJ45</accession>
<name>X1IJ45_9ZZZZ</name>
<comment type="caution">
    <text evidence="3">The sequence shown here is derived from an EMBL/GenBank/DDBJ whole genome shotgun (WGS) entry which is preliminary data.</text>
</comment>
<protein>
    <recommendedName>
        <fullName evidence="2">Fibronectin type-III domain-containing protein</fullName>
    </recommendedName>
</protein>
<gene>
    <name evidence="3" type="ORF">S03H2_50931</name>
</gene>
<dbReference type="AlphaFoldDB" id="X1IJ45"/>
<feature type="non-terminal residue" evidence="3">
    <location>
        <position position="1"/>
    </location>
</feature>
<dbReference type="SMART" id="SM00060">
    <property type="entry name" value="FN3"/>
    <property type="match status" value="2"/>
</dbReference>
<dbReference type="PROSITE" id="PS50853">
    <property type="entry name" value="FN3"/>
    <property type="match status" value="1"/>
</dbReference>
<feature type="domain" description="Fibronectin type-III" evidence="2">
    <location>
        <begin position="1"/>
        <end position="85"/>
    </location>
</feature>
<proteinExistence type="predicted"/>
<dbReference type="SUPFAM" id="SSF49265">
    <property type="entry name" value="Fibronectin type III"/>
    <property type="match status" value="1"/>
</dbReference>
<reference evidence="3" key="1">
    <citation type="journal article" date="2014" name="Front. Microbiol.">
        <title>High frequency of phylogenetically diverse reductive dehalogenase-homologous genes in deep subseafloor sedimentary metagenomes.</title>
        <authorList>
            <person name="Kawai M."/>
            <person name="Futagami T."/>
            <person name="Toyoda A."/>
            <person name="Takaki Y."/>
            <person name="Nishi S."/>
            <person name="Hori S."/>
            <person name="Arai W."/>
            <person name="Tsubouchi T."/>
            <person name="Morono Y."/>
            <person name="Uchiyama I."/>
            <person name="Ito T."/>
            <person name="Fujiyama A."/>
            <person name="Inagaki F."/>
            <person name="Takami H."/>
        </authorList>
    </citation>
    <scope>NUCLEOTIDE SEQUENCE</scope>
    <source>
        <strain evidence="3">Expedition CK06-06</strain>
    </source>
</reference>
<evidence type="ECO:0000259" key="2">
    <source>
        <dbReference type="PROSITE" id="PS50853"/>
    </source>
</evidence>
<feature type="region of interest" description="Disordered" evidence="1">
    <location>
        <begin position="69"/>
        <end position="102"/>
    </location>
</feature>
<feature type="non-terminal residue" evidence="3">
    <location>
        <position position="261"/>
    </location>
</feature>
<dbReference type="InterPro" id="IPR003961">
    <property type="entry name" value="FN3_dom"/>
</dbReference>
<organism evidence="3">
    <name type="scientific">marine sediment metagenome</name>
    <dbReference type="NCBI Taxonomy" id="412755"/>
    <lineage>
        <taxon>unclassified sequences</taxon>
        <taxon>metagenomes</taxon>
        <taxon>ecological metagenomes</taxon>
    </lineage>
</organism>
<dbReference type="InterPro" id="IPR013783">
    <property type="entry name" value="Ig-like_fold"/>
</dbReference>
<dbReference type="CDD" id="cd00063">
    <property type="entry name" value="FN3"/>
    <property type="match status" value="1"/>
</dbReference>
<dbReference type="EMBL" id="BARU01032284">
    <property type="protein sequence ID" value="GAH69280.1"/>
    <property type="molecule type" value="Genomic_DNA"/>
</dbReference>
<dbReference type="Gene3D" id="2.60.40.10">
    <property type="entry name" value="Immunoglobulins"/>
    <property type="match status" value="1"/>
</dbReference>
<feature type="compositionally biased region" description="Polar residues" evidence="1">
    <location>
        <begin position="71"/>
        <end position="84"/>
    </location>
</feature>
<sequence>VLPYVATPNSITVEVTTSDSNGIAYEEYRFWNTTLDVYREWLDDPTWTNTGLDPNTTYTYRVRAIDENGETTDWSDPCSATTSAPGEEDTTPPTPDSATWETEPYATSFTSILMVATTAEDLSGVVEYYFDCTSHPEYSSNLDPDIYQDSPIYSVTGLPEGMYTFVVRVRDAYLNTTGDSDPPITVDLEPPDPAHPMLWAADGEPEEIWGGPGDLYYAQMTAVVATDPSGVQYNFICTTVPGLSSGWQPSPTYTKFVGAGG</sequence>
<evidence type="ECO:0000313" key="3">
    <source>
        <dbReference type="EMBL" id="GAH69280.1"/>
    </source>
</evidence>